<keyword evidence="1" id="KW-0812">Transmembrane</keyword>
<reference evidence="2" key="1">
    <citation type="journal article" date="2014" name="Front. Microbiol.">
        <title>High frequency of phylogenetically diverse reductive dehalogenase-homologous genes in deep subseafloor sedimentary metagenomes.</title>
        <authorList>
            <person name="Kawai M."/>
            <person name="Futagami T."/>
            <person name="Toyoda A."/>
            <person name="Takaki Y."/>
            <person name="Nishi S."/>
            <person name="Hori S."/>
            <person name="Arai W."/>
            <person name="Tsubouchi T."/>
            <person name="Morono Y."/>
            <person name="Uchiyama I."/>
            <person name="Ito T."/>
            <person name="Fujiyama A."/>
            <person name="Inagaki F."/>
            <person name="Takami H."/>
        </authorList>
    </citation>
    <scope>NUCLEOTIDE SEQUENCE</scope>
    <source>
        <strain evidence="2">Expedition CK06-06</strain>
    </source>
</reference>
<feature type="transmembrane region" description="Helical" evidence="1">
    <location>
        <begin position="143"/>
        <end position="163"/>
    </location>
</feature>
<protein>
    <submittedName>
        <fullName evidence="2">Uncharacterized protein</fullName>
    </submittedName>
</protein>
<gene>
    <name evidence="2" type="ORF">S01H4_20307</name>
</gene>
<feature type="transmembrane region" description="Helical" evidence="1">
    <location>
        <begin position="203"/>
        <end position="225"/>
    </location>
</feature>
<feature type="transmembrane region" description="Helical" evidence="1">
    <location>
        <begin position="287"/>
        <end position="309"/>
    </location>
</feature>
<dbReference type="AlphaFoldDB" id="X0ZZC2"/>
<accession>X0ZZC2</accession>
<comment type="caution">
    <text evidence="2">The sequence shown here is derived from an EMBL/GenBank/DDBJ whole genome shotgun (WGS) entry which is preliminary data.</text>
</comment>
<evidence type="ECO:0000313" key="2">
    <source>
        <dbReference type="EMBL" id="GAG63247.1"/>
    </source>
</evidence>
<dbReference type="EMBL" id="BART01009122">
    <property type="protein sequence ID" value="GAG63247.1"/>
    <property type="molecule type" value="Genomic_DNA"/>
</dbReference>
<feature type="transmembrane region" description="Helical" evidence="1">
    <location>
        <begin position="105"/>
        <end position="123"/>
    </location>
</feature>
<organism evidence="2">
    <name type="scientific">marine sediment metagenome</name>
    <dbReference type="NCBI Taxonomy" id="412755"/>
    <lineage>
        <taxon>unclassified sequences</taxon>
        <taxon>metagenomes</taxon>
        <taxon>ecological metagenomes</taxon>
    </lineage>
</organism>
<feature type="non-terminal residue" evidence="2">
    <location>
        <position position="381"/>
    </location>
</feature>
<proteinExistence type="predicted"/>
<feature type="transmembrane region" description="Helical" evidence="1">
    <location>
        <begin position="20"/>
        <end position="39"/>
    </location>
</feature>
<feature type="non-terminal residue" evidence="2">
    <location>
        <position position="1"/>
    </location>
</feature>
<keyword evidence="1" id="KW-1133">Transmembrane helix</keyword>
<feature type="transmembrane region" description="Helical" evidence="1">
    <location>
        <begin position="256"/>
        <end position="275"/>
    </location>
</feature>
<feature type="transmembrane region" description="Helical" evidence="1">
    <location>
        <begin position="232"/>
        <end position="250"/>
    </location>
</feature>
<evidence type="ECO:0000256" key="1">
    <source>
        <dbReference type="SAM" id="Phobius"/>
    </source>
</evidence>
<sequence>SLANPVMALANDAQAGLIYRYNWSGCGVIRVVGYSLYALKPVFGPYSYNEILIILRVLSALAAAATVLVSYDLFEIDPEQQSPSLRAGRCCIIGLISGWGIASKWTLLLAAIPIATALLLSIIARRKLGHWRRFAEVNLKRTAVTGGMTLLAFLAFLPDLQIAPQKVISGFEYEMVHHKTGHHGAVTADQADLDKRLIRTYTAFNQCGSIYLTLAGIAAVIFALARPTRRRYFLLLTMLLWLMVLLRNIVAPVRHHLIPFILMLMLIAVLFDKVFGSEKKYLRIAGIVVFVIVTIMATLYTCIAISPFWKDDARVMCSNWIQANVPKDSGVTWAPRTPHWAAPGEWVAPSLFKSYPRRAEHGKDQYIIVTKRNLEIFKKHP</sequence>
<keyword evidence="1" id="KW-0472">Membrane</keyword>
<name>X0ZZC2_9ZZZZ</name>
<feature type="transmembrane region" description="Helical" evidence="1">
    <location>
        <begin position="51"/>
        <end position="71"/>
    </location>
</feature>